<dbReference type="Proteomes" id="UP000178315">
    <property type="component" value="Unassembled WGS sequence"/>
</dbReference>
<dbReference type="InterPro" id="IPR022765">
    <property type="entry name" value="Dna2/Cas4_DUF83"/>
</dbReference>
<evidence type="ECO:0000313" key="2">
    <source>
        <dbReference type="EMBL" id="OGY73987.1"/>
    </source>
</evidence>
<reference evidence="2 3" key="1">
    <citation type="journal article" date="2016" name="Nat. Commun.">
        <title>Thousands of microbial genomes shed light on interconnected biogeochemical processes in an aquifer system.</title>
        <authorList>
            <person name="Anantharaman K."/>
            <person name="Brown C.T."/>
            <person name="Hug L.A."/>
            <person name="Sharon I."/>
            <person name="Castelle C.J."/>
            <person name="Probst A.J."/>
            <person name="Thomas B.C."/>
            <person name="Singh A."/>
            <person name="Wilkins M.J."/>
            <person name="Karaoz U."/>
            <person name="Brodie E.L."/>
            <person name="Williams K.H."/>
            <person name="Hubbard S.S."/>
            <person name="Banfield J.F."/>
        </authorList>
    </citation>
    <scope>NUCLEOTIDE SEQUENCE [LARGE SCALE GENOMIC DNA]</scope>
</reference>
<dbReference type="Pfam" id="PF01930">
    <property type="entry name" value="Cas_Cas4"/>
    <property type="match status" value="1"/>
</dbReference>
<dbReference type="EMBL" id="MHJU01000005">
    <property type="protein sequence ID" value="OGY73987.1"/>
    <property type="molecule type" value="Genomic_DNA"/>
</dbReference>
<sequence length="180" mass="21022">MESYIPITHLNDYIFCPRSIYLHAIYSGFKQNLYHRAAQTIGKIKHENIEEGAYSTAKRYLHGMSVYSEKYCLMGKIDVYDIEEEAIIERKNKVNKIYDGYRCQLYAHYFCLTEMGYPVKKLFLHSLSDNKRYSLALPSSEEQKEFEALVQKVAHARAEEMPILENKAKCAACIYKPLCH</sequence>
<comment type="caution">
    <text evidence="2">The sequence shown here is derived from an EMBL/GenBank/DDBJ whole genome shotgun (WGS) entry which is preliminary data.</text>
</comment>
<dbReference type="InterPro" id="IPR011604">
    <property type="entry name" value="PDDEXK-like_dom_sf"/>
</dbReference>
<name>A0A1G2AD94_9BACT</name>
<accession>A0A1G2AD94</accession>
<protein>
    <submittedName>
        <fullName evidence="2">Type V CRISPR-associated protein Cas4</fullName>
    </submittedName>
</protein>
<organism evidence="2 3">
    <name type="scientific">Candidatus Jacksonbacteria bacterium RIFCSPLOWO2_02_FULL_44_20</name>
    <dbReference type="NCBI Taxonomy" id="1798460"/>
    <lineage>
        <taxon>Bacteria</taxon>
        <taxon>Candidatus Jacksoniibacteriota</taxon>
    </lineage>
</organism>
<evidence type="ECO:0000313" key="3">
    <source>
        <dbReference type="Proteomes" id="UP000178315"/>
    </source>
</evidence>
<dbReference type="AlphaFoldDB" id="A0A1G2AD94"/>
<dbReference type="NCBIfam" id="TIGR04328">
    <property type="entry name" value="cas4_PREFRAN"/>
    <property type="match status" value="1"/>
</dbReference>
<dbReference type="InterPro" id="IPR027616">
    <property type="entry name" value="Cas4_PREFRAN"/>
</dbReference>
<gene>
    <name evidence="2" type="ORF">A3H61_02305</name>
</gene>
<proteinExistence type="predicted"/>
<feature type="domain" description="DUF83" evidence="1">
    <location>
        <begin position="7"/>
        <end position="179"/>
    </location>
</feature>
<evidence type="ECO:0000259" key="1">
    <source>
        <dbReference type="Pfam" id="PF01930"/>
    </source>
</evidence>
<dbReference type="Gene3D" id="3.90.320.10">
    <property type="match status" value="1"/>
</dbReference>